<accession>A0A498C5A3</accession>
<comment type="caution">
    <text evidence="4">The sequence shown here is derived from an EMBL/GenBank/DDBJ whole genome shotgun (WGS) entry which is preliminary data.</text>
</comment>
<evidence type="ECO:0000256" key="1">
    <source>
        <dbReference type="ARBA" id="ARBA00043967"/>
    </source>
</evidence>
<protein>
    <submittedName>
        <fullName evidence="4">Iron-regulated ABC transporter permease protein SufD</fullName>
    </submittedName>
</protein>
<evidence type="ECO:0000259" key="3">
    <source>
        <dbReference type="Pfam" id="PF19295"/>
    </source>
</evidence>
<dbReference type="InterPro" id="IPR011542">
    <property type="entry name" value="SUF_FeS_clus_asmbl_SufD"/>
</dbReference>
<dbReference type="NCBIfam" id="TIGR01981">
    <property type="entry name" value="sufD"/>
    <property type="match status" value="1"/>
</dbReference>
<dbReference type="Proteomes" id="UP000275461">
    <property type="component" value="Unassembled WGS sequence"/>
</dbReference>
<dbReference type="InterPro" id="IPR000825">
    <property type="entry name" value="SUF_FeS_clus_asmbl_SufBD_core"/>
</dbReference>
<proteinExistence type="inferred from homology"/>
<dbReference type="InterPro" id="IPR037284">
    <property type="entry name" value="SUF_FeS_clus_asmbl_SufBD_sf"/>
</dbReference>
<dbReference type="Pfam" id="PF01458">
    <property type="entry name" value="SUFBD_core"/>
    <property type="match status" value="1"/>
</dbReference>
<dbReference type="EMBL" id="RCDA01000001">
    <property type="protein sequence ID" value="RLK50995.1"/>
    <property type="molecule type" value="Genomic_DNA"/>
</dbReference>
<dbReference type="GO" id="GO:0016226">
    <property type="term" value="P:iron-sulfur cluster assembly"/>
    <property type="evidence" value="ECO:0007669"/>
    <property type="project" value="InterPro"/>
</dbReference>
<dbReference type="RefSeq" id="WP_121441437.1">
    <property type="nucleotide sequence ID" value="NZ_RCDA01000001.1"/>
</dbReference>
<dbReference type="OrthoDB" id="9768262at2"/>
<sequence length="441" mass="49189">MEALAEKHSVYLEDFRQRSPEQQGPDWLEARRQAAIEAFERMGFPTRRWEAWRNIKLDALLQHHYRPAESLGVAPQVLQEAISVAPDAPRLVFIDGVFSPQHSTMDELPEGMTVKPLADALDEADVQQHLAAYADYEQNPFIALNTAFAQQGAYVHVPRGKAVEQEVLFVFACSEAGGERASWPRVLVHAEESAECRLIEWHGGPDGNAYLASPVTEIIAEDNANVRVDRLQREGKDAFHLGAVYAQAGRDARVHVQNFNYGGRVSRVDYYGLLKGTAAEVIINGLYLGDAKRFTDQHTWMTHDCEHGHSSQLFKGILKDKAEAVFDGLLKVEEGAQKTDGFQENRNLLLSPMALAHSNPRLEIYADDVKCSHGSTVGELDKEAIFYLRSRGMDQESAQALLTWAFANEVLSDVKLDSLKTYQQRLLGGFLPGQADFEGLV</sequence>
<reference evidence="4 5" key="1">
    <citation type="submission" date="2018-10" db="EMBL/GenBank/DDBJ databases">
        <title>Genomic Encyclopedia of Type Strains, Phase IV (KMG-IV): sequencing the most valuable type-strain genomes for metagenomic binning, comparative biology and taxonomic classification.</title>
        <authorList>
            <person name="Goeker M."/>
        </authorList>
    </citation>
    <scope>NUCLEOTIDE SEQUENCE [LARGE SCALE GENOMIC DNA]</scope>
    <source>
        <strain evidence="4 5">DSM 12769</strain>
    </source>
</reference>
<feature type="domain" description="SUF system FeS cluster assembly SufBD N-terminal" evidence="3">
    <location>
        <begin position="21"/>
        <end position="167"/>
    </location>
</feature>
<evidence type="ECO:0000313" key="4">
    <source>
        <dbReference type="EMBL" id="RLK50995.1"/>
    </source>
</evidence>
<evidence type="ECO:0000259" key="2">
    <source>
        <dbReference type="Pfam" id="PF01458"/>
    </source>
</evidence>
<keyword evidence="5" id="KW-1185">Reference proteome</keyword>
<feature type="domain" description="SUF system FeS cluster assembly SufBD core" evidence="2">
    <location>
        <begin position="178"/>
        <end position="406"/>
    </location>
</feature>
<name>A0A498C5A3_9GAMM</name>
<dbReference type="PANTHER" id="PTHR43575:SF1">
    <property type="entry name" value="PROTEIN ABCI7, CHLOROPLASTIC"/>
    <property type="match status" value="1"/>
</dbReference>
<dbReference type="Pfam" id="PF19295">
    <property type="entry name" value="SufBD_N"/>
    <property type="match status" value="1"/>
</dbReference>
<organism evidence="4 5">
    <name type="scientific">Alkalispirillum mobile</name>
    <dbReference type="NCBI Taxonomy" id="85925"/>
    <lineage>
        <taxon>Bacteria</taxon>
        <taxon>Pseudomonadati</taxon>
        <taxon>Pseudomonadota</taxon>
        <taxon>Gammaproteobacteria</taxon>
        <taxon>Chromatiales</taxon>
        <taxon>Ectothiorhodospiraceae</taxon>
        <taxon>Alkalispirillum</taxon>
    </lineage>
</organism>
<dbReference type="SUPFAM" id="SSF101960">
    <property type="entry name" value="Stabilizer of iron transporter SufD"/>
    <property type="match status" value="1"/>
</dbReference>
<dbReference type="AlphaFoldDB" id="A0A498C5A3"/>
<comment type="similarity">
    <text evidence="1">Belongs to the iron-sulfur cluster assembly SufBD family.</text>
</comment>
<dbReference type="InterPro" id="IPR045595">
    <property type="entry name" value="SufBD_N"/>
</dbReference>
<gene>
    <name evidence="4" type="ORF">DFR31_0908</name>
</gene>
<dbReference type="PANTHER" id="PTHR43575">
    <property type="entry name" value="PROTEIN ABCI7, CHLOROPLASTIC"/>
    <property type="match status" value="1"/>
</dbReference>
<dbReference type="InterPro" id="IPR055346">
    <property type="entry name" value="Fe-S_cluster_assembly_SufBD"/>
</dbReference>
<evidence type="ECO:0000313" key="5">
    <source>
        <dbReference type="Proteomes" id="UP000275461"/>
    </source>
</evidence>